<gene>
    <name evidence="1" type="ordered locus">Bd3368</name>
</gene>
<dbReference type="EMBL" id="BX842655">
    <property type="protein sequence ID" value="CAE78170.1"/>
    <property type="molecule type" value="Genomic_DNA"/>
</dbReference>
<dbReference type="AlphaFoldDB" id="Q6MI12"/>
<evidence type="ECO:0000313" key="1">
    <source>
        <dbReference type="EMBL" id="CAE78170.1"/>
    </source>
</evidence>
<protein>
    <submittedName>
        <fullName evidence="1">Uncharacterized protein</fullName>
    </submittedName>
</protein>
<sequence length="257" mass="27885">MPPGGATADFDMQRFAAPYVVISRAYSFPNPTSLQLCGLNANILQLESGLVKSKRIQGVPMKFILSILLALPVSAFAHEHDHDHGNTILNQSPVTLASVAALELFETGNIGKLVGFQTFKADDEAAVKLTYMDNSGTARVVGYDCHLHAHGDAQEAHCHDSADLGVIDTPANDVSFGVDEFTASLTYSADIFSRKIAPLSQITNVKMWQTGGNIWATLTHDAGAGEVKSHFMCHVHGDHFDCHRSRNPGPNEPRYQE</sequence>
<dbReference type="KEGG" id="bba:Bd3368"/>
<dbReference type="HOGENOM" id="CLU_094479_0_0_7"/>
<evidence type="ECO:0000313" key="2">
    <source>
        <dbReference type="Proteomes" id="UP000008080"/>
    </source>
</evidence>
<dbReference type="Proteomes" id="UP000008080">
    <property type="component" value="Chromosome"/>
</dbReference>
<organism evidence="1 2">
    <name type="scientific">Bdellovibrio bacteriovorus (strain ATCC 15356 / DSM 50701 / NCIMB 9529 / HD100)</name>
    <dbReference type="NCBI Taxonomy" id="264462"/>
    <lineage>
        <taxon>Bacteria</taxon>
        <taxon>Pseudomonadati</taxon>
        <taxon>Bdellovibrionota</taxon>
        <taxon>Bdellovibrionia</taxon>
        <taxon>Bdellovibrionales</taxon>
        <taxon>Pseudobdellovibrionaceae</taxon>
        <taxon>Bdellovibrio</taxon>
    </lineage>
</organism>
<reference evidence="1 2" key="1">
    <citation type="journal article" date="2004" name="Science">
        <title>A predator unmasked: life cycle of Bdellovibrio bacteriovorus from a genomic perspective.</title>
        <authorList>
            <person name="Rendulic S."/>
            <person name="Jagtap P."/>
            <person name="Rosinus A."/>
            <person name="Eppinger M."/>
            <person name="Baar C."/>
            <person name="Lanz C."/>
            <person name="Keller H."/>
            <person name="Lambert C."/>
            <person name="Evans K.J."/>
            <person name="Goesmann A."/>
            <person name="Meyer F."/>
            <person name="Sockett R.E."/>
            <person name="Schuster S.C."/>
        </authorList>
    </citation>
    <scope>NUCLEOTIDE SEQUENCE [LARGE SCALE GENOMIC DNA]</scope>
    <source>
        <strain evidence="2">ATCC 15356 / DSM 50701 / NCIMB 9529 / HD100</strain>
    </source>
</reference>
<keyword evidence="2" id="KW-1185">Reference proteome</keyword>
<name>Q6MI12_BDEBA</name>
<accession>Q6MI12</accession>
<dbReference type="STRING" id="264462.Bd3368"/>
<proteinExistence type="predicted"/>